<dbReference type="Pfam" id="PF00583">
    <property type="entry name" value="Acetyltransf_1"/>
    <property type="match status" value="1"/>
</dbReference>
<dbReference type="CDD" id="cd04301">
    <property type="entry name" value="NAT_SF"/>
    <property type="match status" value="1"/>
</dbReference>
<evidence type="ECO:0000256" key="2">
    <source>
        <dbReference type="ARBA" id="ARBA00023315"/>
    </source>
</evidence>
<dbReference type="PANTHER" id="PTHR43877">
    <property type="entry name" value="AMINOALKYLPHOSPHONATE N-ACETYLTRANSFERASE-RELATED-RELATED"/>
    <property type="match status" value="1"/>
</dbReference>
<dbReference type="PROSITE" id="PS51186">
    <property type="entry name" value="GNAT"/>
    <property type="match status" value="1"/>
</dbReference>
<reference evidence="4 5" key="1">
    <citation type="submission" date="2019-03" db="EMBL/GenBank/DDBJ databases">
        <title>Genomic Encyclopedia of Type Strains, Phase IV (KMG-IV): sequencing the most valuable type-strain genomes for metagenomic binning, comparative biology and taxonomic classification.</title>
        <authorList>
            <person name="Goeker M."/>
        </authorList>
    </citation>
    <scope>NUCLEOTIDE SEQUENCE [LARGE SCALE GENOMIC DNA]</scope>
    <source>
        <strain evidence="4 5">DSM 45775</strain>
    </source>
</reference>
<dbReference type="OrthoDB" id="529907at2"/>
<dbReference type="InterPro" id="IPR000182">
    <property type="entry name" value="GNAT_dom"/>
</dbReference>
<dbReference type="RefSeq" id="WP_133829576.1">
    <property type="nucleotide sequence ID" value="NZ_BAABHR010000056.1"/>
</dbReference>
<dbReference type="NCBIfam" id="TIGR01575">
    <property type="entry name" value="rimI"/>
    <property type="match status" value="1"/>
</dbReference>
<proteinExistence type="predicted"/>
<dbReference type="Gene3D" id="3.40.630.30">
    <property type="match status" value="1"/>
</dbReference>
<dbReference type="SUPFAM" id="SSF55729">
    <property type="entry name" value="Acyl-CoA N-acyltransferases (Nat)"/>
    <property type="match status" value="1"/>
</dbReference>
<feature type="domain" description="N-acetyltransferase" evidence="3">
    <location>
        <begin position="4"/>
        <end position="153"/>
    </location>
</feature>
<dbReference type="InterPro" id="IPR050832">
    <property type="entry name" value="Bact_Acetyltransf"/>
</dbReference>
<evidence type="ECO:0000256" key="1">
    <source>
        <dbReference type="ARBA" id="ARBA00022679"/>
    </source>
</evidence>
<comment type="caution">
    <text evidence="4">The sequence shown here is derived from an EMBL/GenBank/DDBJ whole genome shotgun (WGS) entry which is preliminary data.</text>
</comment>
<dbReference type="Proteomes" id="UP000295705">
    <property type="component" value="Unassembled WGS sequence"/>
</dbReference>
<name>A0A4R6ULC2_9PSEU</name>
<dbReference type="EMBL" id="SNYO01000012">
    <property type="protein sequence ID" value="TDQ47818.1"/>
    <property type="molecule type" value="Genomic_DNA"/>
</dbReference>
<keyword evidence="2" id="KW-0012">Acyltransferase</keyword>
<accession>A0A4R6ULC2</accession>
<protein>
    <submittedName>
        <fullName evidence="4">Ribosomal-protein-alanine N-acetyltransferase</fullName>
    </submittedName>
</protein>
<dbReference type="AlphaFoldDB" id="A0A4R6ULC2"/>
<keyword evidence="5" id="KW-1185">Reference proteome</keyword>
<keyword evidence="1 4" id="KW-0808">Transferase</keyword>
<evidence type="ECO:0000259" key="3">
    <source>
        <dbReference type="PROSITE" id="PS51186"/>
    </source>
</evidence>
<evidence type="ECO:0000313" key="5">
    <source>
        <dbReference type="Proteomes" id="UP000295705"/>
    </source>
</evidence>
<evidence type="ECO:0000313" key="4">
    <source>
        <dbReference type="EMBL" id="TDQ47818.1"/>
    </source>
</evidence>
<organism evidence="4 5">
    <name type="scientific">Actinomycetospora succinea</name>
    <dbReference type="NCBI Taxonomy" id="663603"/>
    <lineage>
        <taxon>Bacteria</taxon>
        <taxon>Bacillati</taxon>
        <taxon>Actinomycetota</taxon>
        <taxon>Actinomycetes</taxon>
        <taxon>Pseudonocardiales</taxon>
        <taxon>Pseudonocardiaceae</taxon>
        <taxon>Actinomycetospora</taxon>
    </lineage>
</organism>
<dbReference type="InterPro" id="IPR016181">
    <property type="entry name" value="Acyl_CoA_acyltransferase"/>
</dbReference>
<gene>
    <name evidence="4" type="ORF">EV188_11288</name>
</gene>
<dbReference type="InterPro" id="IPR006464">
    <property type="entry name" value="AcTrfase_RimI/Ard1"/>
</dbReference>
<sequence length="162" mass="17272">MTPVVLDALTEADADRCAELEAILFPGDDPWSARAFRDELRAGHRYLAARDGDRLIGYGGVALLPGRLGQQAEAEIHTIGVDPAHQGRGIGRALLDGLLAAADAIGATTYLEVRVDNEPALGLYRAVGFEVLGTRRRYYASGADAHTMRRLPGGDPPADAPR</sequence>
<dbReference type="GO" id="GO:0008080">
    <property type="term" value="F:N-acetyltransferase activity"/>
    <property type="evidence" value="ECO:0007669"/>
    <property type="project" value="InterPro"/>
</dbReference>